<feature type="transmembrane region" description="Helical" evidence="1">
    <location>
        <begin position="77"/>
        <end position="97"/>
    </location>
</feature>
<dbReference type="RefSeq" id="WP_340361865.1">
    <property type="nucleotide sequence ID" value="NZ_JBBKZV010000001.1"/>
</dbReference>
<gene>
    <name evidence="2" type="ORF">WKW80_02120</name>
</gene>
<reference evidence="2 3" key="1">
    <citation type="submission" date="2024-03" db="EMBL/GenBank/DDBJ databases">
        <title>Novel species of the genus Variovorax.</title>
        <authorList>
            <person name="Liu Q."/>
            <person name="Xin Y.-H."/>
        </authorList>
    </citation>
    <scope>NUCLEOTIDE SEQUENCE [LARGE SCALE GENOMIC DNA]</scope>
    <source>
        <strain evidence="2 3">KACC 18501</strain>
    </source>
</reference>
<protein>
    <recommendedName>
        <fullName evidence="4">O-antigen ligase domain-containing protein</fullName>
    </recommendedName>
</protein>
<keyword evidence="3" id="KW-1185">Reference proteome</keyword>
<feature type="transmembrane region" description="Helical" evidence="1">
    <location>
        <begin position="393"/>
        <end position="412"/>
    </location>
</feature>
<evidence type="ECO:0008006" key="4">
    <source>
        <dbReference type="Google" id="ProtNLM"/>
    </source>
</evidence>
<feature type="transmembrane region" description="Helical" evidence="1">
    <location>
        <begin position="217"/>
        <end position="233"/>
    </location>
</feature>
<evidence type="ECO:0000313" key="3">
    <source>
        <dbReference type="Proteomes" id="UP001363010"/>
    </source>
</evidence>
<feature type="transmembrane region" description="Helical" evidence="1">
    <location>
        <begin position="363"/>
        <end position="381"/>
    </location>
</feature>
<evidence type="ECO:0000256" key="1">
    <source>
        <dbReference type="SAM" id="Phobius"/>
    </source>
</evidence>
<feature type="transmembrane region" description="Helical" evidence="1">
    <location>
        <begin position="193"/>
        <end position="210"/>
    </location>
</feature>
<keyword evidence="1" id="KW-0472">Membrane</keyword>
<name>A0ABU8VT13_9BURK</name>
<evidence type="ECO:0000313" key="2">
    <source>
        <dbReference type="EMBL" id="MEJ8820830.1"/>
    </source>
</evidence>
<dbReference type="Proteomes" id="UP001363010">
    <property type="component" value="Unassembled WGS sequence"/>
</dbReference>
<proteinExistence type="predicted"/>
<organism evidence="2 3">
    <name type="scientific">Variovorax humicola</name>
    <dbReference type="NCBI Taxonomy" id="1769758"/>
    <lineage>
        <taxon>Bacteria</taxon>
        <taxon>Pseudomonadati</taxon>
        <taxon>Pseudomonadota</taxon>
        <taxon>Betaproteobacteria</taxon>
        <taxon>Burkholderiales</taxon>
        <taxon>Comamonadaceae</taxon>
        <taxon>Variovorax</taxon>
    </lineage>
</organism>
<feature type="transmembrane region" description="Helical" evidence="1">
    <location>
        <begin position="133"/>
        <end position="154"/>
    </location>
</feature>
<dbReference type="EMBL" id="JBBKZV010000001">
    <property type="protein sequence ID" value="MEJ8820830.1"/>
    <property type="molecule type" value="Genomic_DNA"/>
</dbReference>
<keyword evidence="1" id="KW-0812">Transmembrane</keyword>
<feature type="transmembrane region" description="Helical" evidence="1">
    <location>
        <begin position="418"/>
        <end position="440"/>
    </location>
</feature>
<comment type="caution">
    <text evidence="2">The sequence shown here is derived from an EMBL/GenBank/DDBJ whole genome shotgun (WGS) entry which is preliminary data.</text>
</comment>
<accession>A0ABU8VT13</accession>
<feature type="transmembrane region" description="Helical" evidence="1">
    <location>
        <begin position="103"/>
        <end position="121"/>
    </location>
</feature>
<feature type="transmembrane region" description="Helical" evidence="1">
    <location>
        <begin position="21"/>
        <end position="38"/>
    </location>
</feature>
<feature type="transmembrane region" description="Helical" evidence="1">
    <location>
        <begin position="266"/>
        <end position="288"/>
    </location>
</feature>
<feature type="transmembrane region" description="Helical" evidence="1">
    <location>
        <begin position="239"/>
        <end position="257"/>
    </location>
</feature>
<sequence length="451" mass="48681">MNVLSARMPLPVAKTGLSRTGYIFIAVLLVVVFEGAVRKWGTSAASLPLILLRDAMATYLILHAWRSGHLRTYKVQTQVLLAWSCCLIAWGMLQVIVNDGSPIVFLIGLRFWLLYIWFGFAAASSMTEVDFRAAMRTCTALLILLAPLVVLQYASPPTARINTEIDSVEGEVFVVVAGVVRTTGTFSFTNGNSTFLGLVIPIALAVTAATKRTLMQAFLGAAAFAALVTESMVSGARSVVLYSGLMIAVYLLGRLVFSKGAQKGRALLTLVLAIAALAILAVVFQSAIENTQQRFGEAAEAEDFWQRLLVIFVGEPVAYEKFTFLGIGIGQLSNLAGYVQTGNVTGFTLAEAEAGRILLEGGLLGGIYTGLKFVVMGLGLYRSFIIALRRGILFPLLLWISLAIALLTWSAIGQLTANALLGFALAFGLAALRYPTLEIFPRRTPSLRRIR</sequence>
<keyword evidence="1" id="KW-1133">Transmembrane helix</keyword>